<evidence type="ECO:0000313" key="2">
    <source>
        <dbReference type="Proteomes" id="UP000002186"/>
    </source>
</evidence>
<proteinExistence type="predicted"/>
<sequence length="45" mass="4911">MTTSKGNTVSLSAKEWVSGDRDLMKSLMKEGKRSTNPILPGLFTP</sequence>
<gene>
    <name evidence="1" type="ordered locus">Tmz1t_1615</name>
</gene>
<protein>
    <submittedName>
        <fullName evidence="1">Uncharacterized protein</fullName>
    </submittedName>
</protein>
<dbReference type="AlphaFoldDB" id="C4ZJI8"/>
<dbReference type="EMBL" id="CP001281">
    <property type="protein sequence ID" value="ACK54370.1"/>
    <property type="molecule type" value="Genomic_DNA"/>
</dbReference>
<accession>C4ZJI8</accession>
<evidence type="ECO:0000313" key="1">
    <source>
        <dbReference type="EMBL" id="ACK54370.1"/>
    </source>
</evidence>
<dbReference type="Proteomes" id="UP000002186">
    <property type="component" value="Chromosome"/>
</dbReference>
<reference evidence="1 2" key="2">
    <citation type="journal article" date="2012" name="Stand. Genomic Sci.">
        <title>Complete genome sequence of Thauera aminoaromatica strain MZ1T.</title>
        <authorList>
            <person name="Jiang K."/>
            <person name="Sanseverino J."/>
            <person name="Chauhan A."/>
            <person name="Lucas S."/>
            <person name="Copeland A."/>
            <person name="Lapidus A."/>
            <person name="Del Rio T.G."/>
            <person name="Dalin E."/>
            <person name="Tice H."/>
            <person name="Bruce D."/>
            <person name="Goodwin L."/>
            <person name="Pitluck S."/>
            <person name="Sims D."/>
            <person name="Brettin T."/>
            <person name="Detter J.C."/>
            <person name="Han C."/>
            <person name="Chang Y.J."/>
            <person name="Larimer F."/>
            <person name="Land M."/>
            <person name="Hauser L."/>
            <person name="Kyrpides N.C."/>
            <person name="Mikhailova N."/>
            <person name="Moser S."/>
            <person name="Jegier P."/>
            <person name="Close D."/>
            <person name="Debruyn J.M."/>
            <person name="Wang Y."/>
            <person name="Layton A.C."/>
            <person name="Allen M.S."/>
            <person name="Sayler G.S."/>
        </authorList>
    </citation>
    <scope>NUCLEOTIDE SEQUENCE [LARGE SCALE GENOMIC DNA]</scope>
    <source>
        <strain evidence="1 2">MZ1T</strain>
    </source>
</reference>
<reference evidence="2" key="1">
    <citation type="submission" date="2009-05" db="EMBL/GenBank/DDBJ databases">
        <title>Complete sequence of chromosome of Thauera sp. MZ1T.</title>
        <authorList>
            <consortium name="US DOE Joint Genome Institute"/>
            <person name="Lucas S."/>
            <person name="Copeland A."/>
            <person name="Lapidus A."/>
            <person name="Glavina del Rio T."/>
            <person name="Dalin E."/>
            <person name="Tice H."/>
            <person name="Bruce D."/>
            <person name="Goodwin L."/>
            <person name="Pitluck S."/>
            <person name="Sims D."/>
            <person name="Brettin T."/>
            <person name="Detter J.C."/>
            <person name="Han C."/>
            <person name="Larimer F."/>
            <person name="Land M."/>
            <person name="Hauser L."/>
            <person name="Kyrpides N."/>
            <person name="Mikhailova N."/>
            <person name="Sayler G.S."/>
        </authorList>
    </citation>
    <scope>NUCLEOTIDE SEQUENCE [LARGE SCALE GENOMIC DNA]</scope>
    <source>
        <strain evidence="2">MZ1T</strain>
    </source>
</reference>
<dbReference type="HOGENOM" id="CLU_3206346_0_0_4"/>
<dbReference type="RefSeq" id="WP_012585105.1">
    <property type="nucleotide sequence ID" value="NC_011662.2"/>
</dbReference>
<dbReference type="KEGG" id="tmz:Tmz1t_1615"/>
<name>C4ZJI8_THASP</name>
<organism evidence="1 2">
    <name type="scientific">Thauera aminoaromatica</name>
    <dbReference type="NCBI Taxonomy" id="164330"/>
    <lineage>
        <taxon>Bacteria</taxon>
        <taxon>Pseudomonadati</taxon>
        <taxon>Pseudomonadota</taxon>
        <taxon>Betaproteobacteria</taxon>
        <taxon>Rhodocyclales</taxon>
        <taxon>Zoogloeaceae</taxon>
        <taxon>Thauera</taxon>
    </lineage>
</organism>
<keyword evidence="2" id="KW-1185">Reference proteome</keyword>